<sequence length="544" mass="61719">MPGFVRLFAAIAATIAAVESHTPSHFNSTVDKESIPVMSHLLTTDLTFTHAIQVTTTSIHSDGNQLGLTGRIAQMDNCWRKLKKYTRVMMVDGVGESERVLTISKYCLRCTRGIPYNEYVLDLGSLSSDPAALKGASYSYINGMTNDARLLHEYYEIQQNEILGPEGIFNIPTLDRFVPPTEVGGKGNFYLTTIAHLEHHAEQLEYLVFVHKLPNLYLEVVATIRHIVVPQIASSSTSSSAPGVPCVYVSSSERSGCVEGVRRSTFLLAPWMIDQMRGSFNRLLYMPKAVPRSYKNPFCLNPELDWKTLEDRYLEGDVLQIDSLMTDVCLRELRRFAQEGTLFYDFKRSYFGAYLDEGVREFDWINILIDEFRERFPRVIGSMPLSTAWFYKYDSLESHAGGIGIHADQAAVNINIWLTEDDANLDKTSGGLVIYDTAPPREEVYDPEKFFVWNQDIMEGYRQNWLKEHGAKNITVPFKENRAAVFDSKRLHATDTYHFKPGYTNRRINLTLLFGDGRDQEGKTDEVEKMSNKVFKNMGATGGY</sequence>
<comment type="caution">
    <text evidence="2">The sequence shown here is derived from an EMBL/GenBank/DDBJ whole genome shotgun (WGS) entry which is preliminary data.</text>
</comment>
<dbReference type="EMBL" id="BRXX01000298">
    <property type="protein sequence ID" value="GMI03297.1"/>
    <property type="molecule type" value="Genomic_DNA"/>
</dbReference>
<feature type="signal peptide" evidence="1">
    <location>
        <begin position="1"/>
        <end position="20"/>
    </location>
</feature>
<feature type="chain" id="PRO_5040839292" description="Fe2OG dioxygenase domain-containing protein" evidence="1">
    <location>
        <begin position="21"/>
        <end position="544"/>
    </location>
</feature>
<proteinExistence type="predicted"/>
<organism evidence="2 3">
    <name type="scientific">Triparma verrucosa</name>
    <dbReference type="NCBI Taxonomy" id="1606542"/>
    <lineage>
        <taxon>Eukaryota</taxon>
        <taxon>Sar</taxon>
        <taxon>Stramenopiles</taxon>
        <taxon>Ochrophyta</taxon>
        <taxon>Bolidophyceae</taxon>
        <taxon>Parmales</taxon>
        <taxon>Triparmaceae</taxon>
        <taxon>Triparma</taxon>
    </lineage>
</organism>
<evidence type="ECO:0000313" key="2">
    <source>
        <dbReference type="EMBL" id="GMI03297.1"/>
    </source>
</evidence>
<accession>A0A9W7C7I9</accession>
<keyword evidence="1" id="KW-0732">Signal</keyword>
<dbReference type="AlphaFoldDB" id="A0A9W7C7I9"/>
<keyword evidence="3" id="KW-1185">Reference proteome</keyword>
<evidence type="ECO:0000313" key="3">
    <source>
        <dbReference type="Proteomes" id="UP001165160"/>
    </source>
</evidence>
<reference evidence="3" key="1">
    <citation type="journal article" date="2023" name="Commun. Biol.">
        <title>Genome analysis of Parmales, the sister group of diatoms, reveals the evolutionary specialization of diatoms from phago-mixotrophs to photoautotrophs.</title>
        <authorList>
            <person name="Ban H."/>
            <person name="Sato S."/>
            <person name="Yoshikawa S."/>
            <person name="Yamada K."/>
            <person name="Nakamura Y."/>
            <person name="Ichinomiya M."/>
            <person name="Sato N."/>
            <person name="Blanc-Mathieu R."/>
            <person name="Endo H."/>
            <person name="Kuwata A."/>
            <person name="Ogata H."/>
        </authorList>
    </citation>
    <scope>NUCLEOTIDE SEQUENCE [LARGE SCALE GENOMIC DNA]</scope>
    <source>
        <strain evidence="3">NIES 3699</strain>
    </source>
</reference>
<evidence type="ECO:0000256" key="1">
    <source>
        <dbReference type="SAM" id="SignalP"/>
    </source>
</evidence>
<dbReference type="Proteomes" id="UP001165160">
    <property type="component" value="Unassembled WGS sequence"/>
</dbReference>
<name>A0A9W7C7I9_9STRA</name>
<gene>
    <name evidence="2" type="ORF">TrVE_jg4112</name>
</gene>
<evidence type="ECO:0008006" key="4">
    <source>
        <dbReference type="Google" id="ProtNLM"/>
    </source>
</evidence>
<protein>
    <recommendedName>
        <fullName evidence="4">Fe2OG dioxygenase domain-containing protein</fullName>
    </recommendedName>
</protein>